<evidence type="ECO:0000313" key="2">
    <source>
        <dbReference type="Proteomes" id="UP000254863"/>
    </source>
</evidence>
<dbReference type="InterPro" id="IPR036388">
    <property type="entry name" value="WH-like_DNA-bd_sf"/>
</dbReference>
<accession>A0A7H4PIE7</accession>
<name>A0A7H4PIE7_9ENTR</name>
<evidence type="ECO:0000313" key="1">
    <source>
        <dbReference type="EMBL" id="STW72374.1"/>
    </source>
</evidence>
<proteinExistence type="predicted"/>
<organism evidence="1 2">
    <name type="scientific">Klebsiella michiganensis</name>
    <dbReference type="NCBI Taxonomy" id="1134687"/>
    <lineage>
        <taxon>Bacteria</taxon>
        <taxon>Pseudomonadati</taxon>
        <taxon>Pseudomonadota</taxon>
        <taxon>Gammaproteobacteria</taxon>
        <taxon>Enterobacterales</taxon>
        <taxon>Enterobacteriaceae</taxon>
        <taxon>Klebsiella/Raoultella group</taxon>
        <taxon>Klebsiella</taxon>
    </lineage>
</organism>
<protein>
    <submittedName>
        <fullName evidence="1">Transcriptional regulator</fullName>
    </submittedName>
</protein>
<gene>
    <name evidence="1" type="ORF">NCTC11685_05461</name>
</gene>
<dbReference type="AlphaFoldDB" id="A0A7H4PIE7"/>
<dbReference type="Proteomes" id="UP000254863">
    <property type="component" value="Unassembled WGS sequence"/>
</dbReference>
<sequence>MDKSPQTDAVDRILEQWKRERPDLDCSPMGPFGRLKRCALLLEPRIEAAFLRHDLVRWEFDMLATLRRAANRSCCRPPSSFQR</sequence>
<reference evidence="1 2" key="1">
    <citation type="submission" date="2018-06" db="EMBL/GenBank/DDBJ databases">
        <authorList>
            <consortium name="Pathogen Informatics"/>
            <person name="Doyle S."/>
        </authorList>
    </citation>
    <scope>NUCLEOTIDE SEQUENCE [LARGE SCALE GENOMIC DNA]</scope>
    <source>
        <strain evidence="1 2">NCTC11685</strain>
    </source>
</reference>
<dbReference type="Gene3D" id="1.10.10.10">
    <property type="entry name" value="Winged helix-like DNA-binding domain superfamily/Winged helix DNA-binding domain"/>
    <property type="match status" value="1"/>
</dbReference>
<dbReference type="EMBL" id="UGMS01000002">
    <property type="protein sequence ID" value="STW72374.1"/>
    <property type="molecule type" value="Genomic_DNA"/>
</dbReference>
<comment type="caution">
    <text evidence="1">The sequence shown here is derived from an EMBL/GenBank/DDBJ whole genome shotgun (WGS) entry which is preliminary data.</text>
</comment>